<sequence length="359" mass="41364">MQTQKTELDFKGQNFFVGIDVHLKSWTVTILTEELLHKTFTQPASAVILCNYLKRNFPGGNYNSVYEAGFSGFWTHYRLKEMGINNVVINPADVPTSQKEQLQKDDPTDSRKLARSLRSGDLKSIYIPSSSTLEDRSLVRMRATLVKDMVRFKQRIKSFLYFYGIDYPPEFEKSGSHWSKRFMKWLGEVSLQHGSGTQALKILVQEAEQQRKLLLEVLREIRLLSRSERYAGNIALLRTIPGIGLITAITFLTEIENIERFENTDHFAGFVGLVPNYHSSGEKANNGEMTFRGHNTLRRSLIESSWFAARFDPALTMSYHSYIKRMDPNKAIVRIARKVLNRMYYVLKNKVEYVPGVVK</sequence>
<feature type="domain" description="Transposase IS116/IS110/IS902 C-terminal" evidence="2">
    <location>
        <begin position="235"/>
        <end position="316"/>
    </location>
</feature>
<dbReference type="GO" id="GO:0006313">
    <property type="term" value="P:DNA transposition"/>
    <property type="evidence" value="ECO:0007669"/>
    <property type="project" value="InterPro"/>
</dbReference>
<dbReference type="EMBL" id="AP018694">
    <property type="protein sequence ID" value="BBE20562.1"/>
    <property type="molecule type" value="Genomic_DNA"/>
</dbReference>
<dbReference type="InterPro" id="IPR047650">
    <property type="entry name" value="Transpos_IS110"/>
</dbReference>
<evidence type="ECO:0000259" key="2">
    <source>
        <dbReference type="Pfam" id="PF02371"/>
    </source>
</evidence>
<organism evidence="3 5">
    <name type="scientific">Aquipluma nitroreducens</name>
    <dbReference type="NCBI Taxonomy" id="2010828"/>
    <lineage>
        <taxon>Bacteria</taxon>
        <taxon>Pseudomonadati</taxon>
        <taxon>Bacteroidota</taxon>
        <taxon>Bacteroidia</taxon>
        <taxon>Marinilabiliales</taxon>
        <taxon>Prolixibacteraceae</taxon>
        <taxon>Aquipluma</taxon>
    </lineage>
</organism>
<dbReference type="RefSeq" id="WP_318348451.1">
    <property type="nucleotide sequence ID" value="NZ_AP018694.1"/>
</dbReference>
<feature type="domain" description="Transposase IS110-like N-terminal" evidence="1">
    <location>
        <begin position="17"/>
        <end position="162"/>
    </location>
</feature>
<keyword evidence="5" id="KW-1185">Reference proteome</keyword>
<dbReference type="Pfam" id="PF02371">
    <property type="entry name" value="Transposase_20"/>
    <property type="match status" value="1"/>
</dbReference>
<protein>
    <submittedName>
        <fullName evidence="4">Transposase</fullName>
    </submittedName>
</protein>
<dbReference type="AlphaFoldDB" id="A0A5K7SFB7"/>
<gene>
    <name evidence="3" type="ORF">AQPE_4482</name>
    <name evidence="4" type="ORF">AQPE_4756</name>
</gene>
<dbReference type="KEGG" id="anf:AQPE_4756"/>
<accession>A0A5K7SFB7</accession>
<dbReference type="PANTHER" id="PTHR33055">
    <property type="entry name" value="TRANSPOSASE FOR INSERTION SEQUENCE ELEMENT IS1111A"/>
    <property type="match status" value="1"/>
</dbReference>
<dbReference type="Pfam" id="PF01548">
    <property type="entry name" value="DEDD_Tnp_IS110"/>
    <property type="match status" value="1"/>
</dbReference>
<dbReference type="EMBL" id="AP018694">
    <property type="protein sequence ID" value="BBE20291.1"/>
    <property type="molecule type" value="Genomic_DNA"/>
</dbReference>
<dbReference type="InterPro" id="IPR002525">
    <property type="entry name" value="Transp_IS110-like_N"/>
</dbReference>
<dbReference type="GO" id="GO:0004803">
    <property type="term" value="F:transposase activity"/>
    <property type="evidence" value="ECO:0007669"/>
    <property type="project" value="InterPro"/>
</dbReference>
<dbReference type="KEGG" id="anf:AQPE_4482"/>
<dbReference type="NCBIfam" id="NF033542">
    <property type="entry name" value="transpos_IS110"/>
    <property type="match status" value="1"/>
</dbReference>
<dbReference type="Proteomes" id="UP001193389">
    <property type="component" value="Chromosome"/>
</dbReference>
<proteinExistence type="predicted"/>
<evidence type="ECO:0000313" key="5">
    <source>
        <dbReference type="Proteomes" id="UP001193389"/>
    </source>
</evidence>
<reference evidence="3" key="1">
    <citation type="journal article" date="2020" name="Int. J. Syst. Evol. Microbiol.">
        <title>Aquipluma nitroreducens gen. nov. sp. nov., a novel facultatively anaerobic bacterium isolated from a freshwater lake.</title>
        <authorList>
            <person name="Watanabe M."/>
            <person name="Kojima H."/>
            <person name="Fukui M."/>
        </authorList>
    </citation>
    <scope>NUCLEOTIDE SEQUENCE</scope>
    <source>
        <strain evidence="3">MeG22</strain>
    </source>
</reference>
<evidence type="ECO:0000313" key="3">
    <source>
        <dbReference type="EMBL" id="BBE20291.1"/>
    </source>
</evidence>
<dbReference type="GO" id="GO:0003677">
    <property type="term" value="F:DNA binding"/>
    <property type="evidence" value="ECO:0007669"/>
    <property type="project" value="InterPro"/>
</dbReference>
<evidence type="ECO:0000313" key="4">
    <source>
        <dbReference type="EMBL" id="BBE20562.1"/>
    </source>
</evidence>
<dbReference type="PANTHER" id="PTHR33055:SF3">
    <property type="entry name" value="PUTATIVE TRANSPOSASE FOR IS117-RELATED"/>
    <property type="match status" value="1"/>
</dbReference>
<name>A0A5K7SFB7_9BACT</name>
<dbReference type="InterPro" id="IPR003346">
    <property type="entry name" value="Transposase_20"/>
</dbReference>
<evidence type="ECO:0000259" key="1">
    <source>
        <dbReference type="Pfam" id="PF01548"/>
    </source>
</evidence>